<gene>
    <name evidence="1" type="ORF">A2U01_0000335</name>
</gene>
<feature type="non-terminal residue" evidence="1">
    <location>
        <position position="1"/>
    </location>
</feature>
<comment type="caution">
    <text evidence="1">The sequence shown here is derived from an EMBL/GenBank/DDBJ whole genome shotgun (WGS) entry which is preliminary data.</text>
</comment>
<dbReference type="Proteomes" id="UP000265520">
    <property type="component" value="Unassembled WGS sequence"/>
</dbReference>
<organism evidence="1 2">
    <name type="scientific">Trifolium medium</name>
    <dbReference type="NCBI Taxonomy" id="97028"/>
    <lineage>
        <taxon>Eukaryota</taxon>
        <taxon>Viridiplantae</taxon>
        <taxon>Streptophyta</taxon>
        <taxon>Embryophyta</taxon>
        <taxon>Tracheophyta</taxon>
        <taxon>Spermatophyta</taxon>
        <taxon>Magnoliopsida</taxon>
        <taxon>eudicotyledons</taxon>
        <taxon>Gunneridae</taxon>
        <taxon>Pentapetalae</taxon>
        <taxon>rosids</taxon>
        <taxon>fabids</taxon>
        <taxon>Fabales</taxon>
        <taxon>Fabaceae</taxon>
        <taxon>Papilionoideae</taxon>
        <taxon>50 kb inversion clade</taxon>
        <taxon>NPAAA clade</taxon>
        <taxon>Hologalegina</taxon>
        <taxon>IRL clade</taxon>
        <taxon>Trifolieae</taxon>
        <taxon>Trifolium</taxon>
    </lineage>
</organism>
<dbReference type="EMBL" id="LXQA010000206">
    <property type="protein sequence ID" value="MCH79583.1"/>
    <property type="molecule type" value="Genomic_DNA"/>
</dbReference>
<protein>
    <submittedName>
        <fullName evidence="1">Uncharacterized protein</fullName>
    </submittedName>
</protein>
<name>A0A392LX99_9FABA</name>
<reference evidence="1 2" key="1">
    <citation type="journal article" date="2018" name="Front. Plant Sci.">
        <title>Red Clover (Trifolium pratense) and Zigzag Clover (T. medium) - A Picture of Genomic Similarities and Differences.</title>
        <authorList>
            <person name="Dluhosova J."/>
            <person name="Istvanek J."/>
            <person name="Nedelnik J."/>
            <person name="Repkova J."/>
        </authorList>
    </citation>
    <scope>NUCLEOTIDE SEQUENCE [LARGE SCALE GENOMIC DNA]</scope>
    <source>
        <strain evidence="2">cv. 10/8</strain>
        <tissue evidence="1">Leaf</tissue>
    </source>
</reference>
<evidence type="ECO:0000313" key="1">
    <source>
        <dbReference type="EMBL" id="MCH79583.1"/>
    </source>
</evidence>
<accession>A0A392LX99</accession>
<keyword evidence="2" id="KW-1185">Reference proteome</keyword>
<sequence length="80" mass="8883">VKIGIKTLVSKLWRLREVGFFLPKSVAVAGKKKIFYNNTEFTSGRCHVGVGHALVLSRLMGRLGLYGFGPNILAYINWAC</sequence>
<dbReference type="AlphaFoldDB" id="A0A392LX99"/>
<proteinExistence type="predicted"/>
<evidence type="ECO:0000313" key="2">
    <source>
        <dbReference type="Proteomes" id="UP000265520"/>
    </source>
</evidence>